<evidence type="ECO:0000256" key="2">
    <source>
        <dbReference type="SAM" id="Phobius"/>
    </source>
</evidence>
<keyword evidence="2" id="KW-0472">Membrane</keyword>
<name>A0A365YE33_9MICC</name>
<proteinExistence type="predicted"/>
<dbReference type="AlphaFoldDB" id="A0A365YE33"/>
<evidence type="ECO:0000313" key="3">
    <source>
        <dbReference type="EMBL" id="RBM00570.1"/>
    </source>
</evidence>
<gene>
    <name evidence="3" type="ORF">C1H84_11550</name>
</gene>
<sequence length="189" mass="20493">MGIGDSIPRGGDDLVVSLGQDDEAFWRDIADRGVDALEALEPGGPNFWTVVQALAPWAAFLAAAVVAVLALLNLAHQRKVLASSNANESRSEWWRRTQWALEASTSRDPSMKKFGKEVLEQLVDSPLTSDSDKILLDAVWKGGNTGLVESKIQLLLQDANRFGFLGGGDPASEETVDQKSTERDNGDQE</sequence>
<dbReference type="EMBL" id="POAF01000005">
    <property type="protein sequence ID" value="RBM00570.1"/>
    <property type="molecule type" value="Genomic_DNA"/>
</dbReference>
<protein>
    <submittedName>
        <fullName evidence="3">Uncharacterized protein</fullName>
    </submittedName>
</protein>
<reference evidence="3 4" key="1">
    <citation type="submission" date="2018-01" db="EMBL/GenBank/DDBJ databases">
        <title>Glutamicibacter soli strain NHPC-3 Whole genome sequence and assembly.</title>
        <authorList>
            <person name="Choudhury P."/>
            <person name="Gupta D."/>
            <person name="Sengupta K."/>
            <person name="Jawed A."/>
            <person name="Sultana N."/>
            <person name="Saha P."/>
        </authorList>
    </citation>
    <scope>NUCLEOTIDE SEQUENCE [LARGE SCALE GENOMIC DNA]</scope>
    <source>
        <strain evidence="3 4">NHPC-3</strain>
    </source>
</reference>
<feature type="transmembrane region" description="Helical" evidence="2">
    <location>
        <begin position="54"/>
        <end position="75"/>
    </location>
</feature>
<keyword evidence="2" id="KW-0812">Transmembrane</keyword>
<evidence type="ECO:0000313" key="4">
    <source>
        <dbReference type="Proteomes" id="UP000252167"/>
    </source>
</evidence>
<feature type="compositionally biased region" description="Basic and acidic residues" evidence="1">
    <location>
        <begin position="176"/>
        <end position="189"/>
    </location>
</feature>
<evidence type="ECO:0000256" key="1">
    <source>
        <dbReference type="SAM" id="MobiDB-lite"/>
    </source>
</evidence>
<accession>A0A365YE33</accession>
<dbReference type="RefSeq" id="WP_053798578.1">
    <property type="nucleotide sequence ID" value="NZ_POAF01000005.1"/>
</dbReference>
<comment type="caution">
    <text evidence="3">The sequence shown here is derived from an EMBL/GenBank/DDBJ whole genome shotgun (WGS) entry which is preliminary data.</text>
</comment>
<keyword evidence="2" id="KW-1133">Transmembrane helix</keyword>
<keyword evidence="4" id="KW-1185">Reference proteome</keyword>
<feature type="region of interest" description="Disordered" evidence="1">
    <location>
        <begin position="166"/>
        <end position="189"/>
    </location>
</feature>
<organism evidence="3 4">
    <name type="scientific">Glutamicibacter soli</name>
    <dbReference type="NCBI Taxonomy" id="453836"/>
    <lineage>
        <taxon>Bacteria</taxon>
        <taxon>Bacillati</taxon>
        <taxon>Actinomycetota</taxon>
        <taxon>Actinomycetes</taxon>
        <taxon>Micrococcales</taxon>
        <taxon>Micrococcaceae</taxon>
        <taxon>Glutamicibacter</taxon>
    </lineage>
</organism>
<dbReference type="Proteomes" id="UP000252167">
    <property type="component" value="Unassembled WGS sequence"/>
</dbReference>